<organism evidence="2 3">
    <name type="scientific">Stylosanthes scabra</name>
    <dbReference type="NCBI Taxonomy" id="79078"/>
    <lineage>
        <taxon>Eukaryota</taxon>
        <taxon>Viridiplantae</taxon>
        <taxon>Streptophyta</taxon>
        <taxon>Embryophyta</taxon>
        <taxon>Tracheophyta</taxon>
        <taxon>Spermatophyta</taxon>
        <taxon>Magnoliopsida</taxon>
        <taxon>eudicotyledons</taxon>
        <taxon>Gunneridae</taxon>
        <taxon>Pentapetalae</taxon>
        <taxon>rosids</taxon>
        <taxon>fabids</taxon>
        <taxon>Fabales</taxon>
        <taxon>Fabaceae</taxon>
        <taxon>Papilionoideae</taxon>
        <taxon>50 kb inversion clade</taxon>
        <taxon>dalbergioids sensu lato</taxon>
        <taxon>Dalbergieae</taxon>
        <taxon>Pterocarpus clade</taxon>
        <taxon>Stylosanthes</taxon>
    </lineage>
</organism>
<feature type="region of interest" description="Disordered" evidence="1">
    <location>
        <begin position="1"/>
        <end position="24"/>
    </location>
</feature>
<comment type="caution">
    <text evidence="2">The sequence shown here is derived from an EMBL/GenBank/DDBJ whole genome shotgun (WGS) entry which is preliminary data.</text>
</comment>
<accession>A0ABU6V4D3</accession>
<keyword evidence="3" id="KW-1185">Reference proteome</keyword>
<gene>
    <name evidence="2" type="ORF">PIB30_000451</name>
</gene>
<dbReference type="Proteomes" id="UP001341840">
    <property type="component" value="Unassembled WGS sequence"/>
</dbReference>
<dbReference type="EMBL" id="JASCZI010151036">
    <property type="protein sequence ID" value="MED6167201.1"/>
    <property type="molecule type" value="Genomic_DNA"/>
</dbReference>
<proteinExistence type="predicted"/>
<reference evidence="2 3" key="1">
    <citation type="journal article" date="2023" name="Plants (Basel)">
        <title>Bridging the Gap: Combining Genomics and Transcriptomics Approaches to Understand Stylosanthes scabra, an Orphan Legume from the Brazilian Caatinga.</title>
        <authorList>
            <person name="Ferreira-Neto J.R.C."/>
            <person name="da Silva M.D."/>
            <person name="Binneck E."/>
            <person name="de Melo N.F."/>
            <person name="da Silva R.H."/>
            <person name="de Melo A.L.T.M."/>
            <person name="Pandolfi V."/>
            <person name="Bustamante F.O."/>
            <person name="Brasileiro-Vidal A.C."/>
            <person name="Benko-Iseppon A.M."/>
        </authorList>
    </citation>
    <scope>NUCLEOTIDE SEQUENCE [LARGE SCALE GENOMIC DNA]</scope>
    <source>
        <tissue evidence="2">Leaves</tissue>
    </source>
</reference>
<evidence type="ECO:0000313" key="2">
    <source>
        <dbReference type="EMBL" id="MED6167201.1"/>
    </source>
</evidence>
<feature type="region of interest" description="Disordered" evidence="1">
    <location>
        <begin position="47"/>
        <end position="99"/>
    </location>
</feature>
<evidence type="ECO:0000313" key="3">
    <source>
        <dbReference type="Proteomes" id="UP001341840"/>
    </source>
</evidence>
<evidence type="ECO:0000256" key="1">
    <source>
        <dbReference type="SAM" id="MobiDB-lite"/>
    </source>
</evidence>
<protein>
    <submittedName>
        <fullName evidence="2">Uncharacterized protein</fullName>
    </submittedName>
</protein>
<sequence>MADPSRMSPRAVLPTGSPSATATAAATATATSASAAVGPTPVEFSTQVLPASTASETHRTKKQSSKRDRAKVVNLEGEEGLQEDPATDLQQKRRKKKAKVDEAFEKALGDDSA</sequence>
<name>A0ABU6V4D3_9FABA</name>
<feature type="compositionally biased region" description="Acidic residues" evidence="1">
    <location>
        <begin position="76"/>
        <end position="86"/>
    </location>
</feature>